<dbReference type="Gene3D" id="3.90.180.10">
    <property type="entry name" value="Medium-chain alcohol dehydrogenases, catalytic domain"/>
    <property type="match status" value="1"/>
</dbReference>
<dbReference type="GO" id="GO:0016491">
    <property type="term" value="F:oxidoreductase activity"/>
    <property type="evidence" value="ECO:0007669"/>
    <property type="project" value="UniProtKB-KW"/>
</dbReference>
<dbReference type="GO" id="GO:0008270">
    <property type="term" value="F:zinc ion binding"/>
    <property type="evidence" value="ECO:0007669"/>
    <property type="project" value="InterPro"/>
</dbReference>
<keyword evidence="4" id="KW-0560">Oxidoreductase</keyword>
<dbReference type="RefSeq" id="WP_088646264.1">
    <property type="nucleotide sequence ID" value="NZ_CBDRBW010000018.1"/>
</dbReference>
<evidence type="ECO:0000259" key="7">
    <source>
        <dbReference type="Pfam" id="PF08240"/>
    </source>
</evidence>
<dbReference type="InterPro" id="IPR036291">
    <property type="entry name" value="NAD(P)-bd_dom_sf"/>
</dbReference>
<evidence type="ECO:0000256" key="2">
    <source>
        <dbReference type="ARBA" id="ARBA00022723"/>
    </source>
</evidence>
<dbReference type="SUPFAM" id="SSF51735">
    <property type="entry name" value="NAD(P)-binding Rossmann-fold domains"/>
    <property type="match status" value="1"/>
</dbReference>
<evidence type="ECO:0000256" key="1">
    <source>
        <dbReference type="ARBA" id="ARBA00001947"/>
    </source>
</evidence>
<evidence type="ECO:0000256" key="4">
    <source>
        <dbReference type="ARBA" id="ARBA00023002"/>
    </source>
</evidence>
<comment type="caution">
    <text evidence="8">The sequence shown here is derived from an EMBL/GenBank/DDBJ whole genome shotgun (WGS) entry which is preliminary data.</text>
</comment>
<dbReference type="SUPFAM" id="SSF50129">
    <property type="entry name" value="GroES-like"/>
    <property type="match status" value="1"/>
</dbReference>
<evidence type="ECO:0000256" key="5">
    <source>
        <dbReference type="RuleBase" id="RU361277"/>
    </source>
</evidence>
<dbReference type="InterPro" id="IPR013149">
    <property type="entry name" value="ADH-like_C"/>
</dbReference>
<comment type="cofactor">
    <cofactor evidence="1 5">
        <name>Zn(2+)</name>
        <dbReference type="ChEBI" id="CHEBI:29105"/>
    </cofactor>
</comment>
<organism evidence="8 9">
    <name type="scientific">Micromonospora wenchangensis</name>
    <dbReference type="NCBI Taxonomy" id="1185415"/>
    <lineage>
        <taxon>Bacteria</taxon>
        <taxon>Bacillati</taxon>
        <taxon>Actinomycetota</taxon>
        <taxon>Actinomycetes</taxon>
        <taxon>Micromonosporales</taxon>
        <taxon>Micromonosporaceae</taxon>
        <taxon>Micromonospora</taxon>
    </lineage>
</organism>
<evidence type="ECO:0000259" key="6">
    <source>
        <dbReference type="Pfam" id="PF00107"/>
    </source>
</evidence>
<dbReference type="PANTHER" id="PTHR42813:SF2">
    <property type="entry name" value="DEHYDROGENASE, ZINC-CONTAINING, PUTATIVE (AFU_ORTHOLOGUE AFUA_2G02810)-RELATED"/>
    <property type="match status" value="1"/>
</dbReference>
<gene>
    <name evidence="8" type="ORF">B5D80_24430</name>
</gene>
<accession>A0A246RGC2</accession>
<dbReference type="InterPro" id="IPR002328">
    <property type="entry name" value="ADH_Zn_CS"/>
</dbReference>
<name>A0A246RGC2_9ACTN</name>
<evidence type="ECO:0000313" key="9">
    <source>
        <dbReference type="Proteomes" id="UP000197174"/>
    </source>
</evidence>
<protein>
    <submittedName>
        <fullName evidence="8">Glutathione-dependent formaldehyde dehydrogenase</fullName>
    </submittedName>
</protein>
<dbReference type="EMBL" id="MZMV01000049">
    <property type="protein sequence ID" value="OWV02916.1"/>
    <property type="molecule type" value="Genomic_DNA"/>
</dbReference>
<feature type="domain" description="Alcohol dehydrogenase-like C-terminal" evidence="6">
    <location>
        <begin position="189"/>
        <end position="261"/>
    </location>
</feature>
<evidence type="ECO:0000313" key="8">
    <source>
        <dbReference type="EMBL" id="OWV02916.1"/>
    </source>
</evidence>
<dbReference type="Pfam" id="PF08240">
    <property type="entry name" value="ADH_N"/>
    <property type="match status" value="1"/>
</dbReference>
<dbReference type="PANTHER" id="PTHR42813">
    <property type="entry name" value="ZINC-TYPE ALCOHOL DEHYDROGENASE-LIKE"/>
    <property type="match status" value="1"/>
</dbReference>
<keyword evidence="2 5" id="KW-0479">Metal-binding</keyword>
<dbReference type="AlphaFoldDB" id="A0A246RGC2"/>
<dbReference type="Proteomes" id="UP000197174">
    <property type="component" value="Unassembled WGS sequence"/>
</dbReference>
<dbReference type="Pfam" id="PF00107">
    <property type="entry name" value="ADH_zinc_N"/>
    <property type="match status" value="1"/>
</dbReference>
<dbReference type="CDD" id="cd08283">
    <property type="entry name" value="FDH_like_1"/>
    <property type="match status" value="1"/>
</dbReference>
<feature type="domain" description="Alcohol dehydrogenase-like N-terminal" evidence="7">
    <location>
        <begin position="25"/>
        <end position="145"/>
    </location>
</feature>
<reference evidence="8 9" key="1">
    <citation type="submission" date="2017-03" db="EMBL/GenBank/DDBJ databases">
        <title>Whole genome sequence of Micromonospora wenchangensis, isolated from mangrove soil.</title>
        <authorList>
            <person name="Yang H."/>
        </authorList>
    </citation>
    <scope>NUCLEOTIDE SEQUENCE [LARGE SCALE GENOMIC DNA]</scope>
    <source>
        <strain evidence="8 9">CCTCC AA 2012002</strain>
    </source>
</reference>
<dbReference type="InterPro" id="IPR011032">
    <property type="entry name" value="GroES-like_sf"/>
</dbReference>
<comment type="similarity">
    <text evidence="5">Belongs to the zinc-containing alcohol dehydrogenase family.</text>
</comment>
<evidence type="ECO:0000256" key="3">
    <source>
        <dbReference type="ARBA" id="ARBA00022833"/>
    </source>
</evidence>
<dbReference type="InterPro" id="IPR013154">
    <property type="entry name" value="ADH-like_N"/>
</dbReference>
<keyword evidence="9" id="KW-1185">Reference proteome</keyword>
<dbReference type="PROSITE" id="PS00059">
    <property type="entry name" value="ADH_ZINC"/>
    <property type="match status" value="1"/>
</dbReference>
<dbReference type="Gene3D" id="3.40.50.720">
    <property type="entry name" value="NAD(P)-binding Rossmann-like Domain"/>
    <property type="match status" value="1"/>
</dbReference>
<keyword evidence="3 5" id="KW-0862">Zinc</keyword>
<proteinExistence type="inferred from homology"/>
<dbReference type="OrthoDB" id="3399630at2"/>
<sequence>MKALTWHGKRDVRVDEVPDPRIEAPTDAIVRITSTAICGSDLHLYEVLGPYLKPGDILGHEPMGIVEEVGSGVTRLKPGDRVVVPFNIACGHCWMCERQLFAQCETTQVTAEGKGASLFGYTSLYGSVPGGQAEYLRVPQAQFGPITIPQTGADERYLYLSDILPTAWQAVKYADTPPGGTLAVFGLGPVGQFCARIGRHLGAGRVIGLDLVPERLEMARRHGIETLDVSQLDDVPGALVDLVDGRGPDAVIDAVGMEAHGSTSGKLAQHAAGLLPDKLAEKMIDKAGVDRLTVLKAALKAVRRGGTVSISGVYGGEVDPMPLMEMFDRGIQLRMGQCHVRRWTDEILPLLSGDDDPLGVEDLRTHRMPLVDAPKAYEMFQKKEDGCVKVVLAP</sequence>